<dbReference type="PANTHER" id="PTHR42713">
    <property type="entry name" value="HISTIDINE KINASE-RELATED"/>
    <property type="match status" value="1"/>
</dbReference>
<dbReference type="Pfam" id="PF12833">
    <property type="entry name" value="HTH_18"/>
    <property type="match status" value="1"/>
</dbReference>
<dbReference type="Proteomes" id="UP000076268">
    <property type="component" value="Unassembled WGS sequence"/>
</dbReference>
<keyword evidence="5" id="KW-0805">Transcription regulation</keyword>
<feature type="domain" description="HTH araC/xylS-type" evidence="9">
    <location>
        <begin position="160"/>
        <end position="258"/>
    </location>
</feature>
<evidence type="ECO:0000256" key="6">
    <source>
        <dbReference type="ARBA" id="ARBA00023125"/>
    </source>
</evidence>
<organism evidence="11 12">
    <name type="scientific">Anaerosporomusa subterranea</name>
    <dbReference type="NCBI Taxonomy" id="1794912"/>
    <lineage>
        <taxon>Bacteria</taxon>
        <taxon>Bacillati</taxon>
        <taxon>Bacillota</taxon>
        <taxon>Negativicutes</taxon>
        <taxon>Acetonemataceae</taxon>
        <taxon>Anaerosporomusa</taxon>
    </lineage>
</organism>
<keyword evidence="3 8" id="KW-0597">Phosphoprotein</keyword>
<evidence type="ECO:0000313" key="12">
    <source>
        <dbReference type="Proteomes" id="UP000076268"/>
    </source>
</evidence>
<accession>A0A154BMR9</accession>
<dbReference type="STRING" id="1794912.AXX12_16425"/>
<sequence>MYKLLVVDDEAIEREAIQYFIQQAGLKFEAVEEATNGIEAVSKAAALEPQIIIMDIRMPGKDGLEAAKEIRQFNSDCKIIFLTAFSEFEYAQKAIKVKAEDFIIKPADSETFLRVLNNVITDLDRGKAAVEAVALELPENFHDGTGTEVMVNGPNGLLVDRVCKYIDQNYSKCIKLDELCDMVGFSKYYLSRIFKQYKNMNLVDYIAFRRIEKTKEILKDPRVSIKEISSLVGYNDPNYLTNVFKKWEGISPTEYRNKLCR</sequence>
<dbReference type="SMART" id="SM00448">
    <property type="entry name" value="REC"/>
    <property type="match status" value="1"/>
</dbReference>
<dbReference type="AlphaFoldDB" id="A0A154BMR9"/>
<dbReference type="InterPro" id="IPR001789">
    <property type="entry name" value="Sig_transdc_resp-reg_receiver"/>
</dbReference>
<keyword evidence="6" id="KW-0238">DNA-binding</keyword>
<dbReference type="InterPro" id="IPR011006">
    <property type="entry name" value="CheY-like_superfamily"/>
</dbReference>
<feature type="domain" description="Response regulatory" evidence="10">
    <location>
        <begin position="3"/>
        <end position="120"/>
    </location>
</feature>
<dbReference type="RefSeq" id="WP_066245903.1">
    <property type="nucleotide sequence ID" value="NZ_LSGP01000028.1"/>
</dbReference>
<name>A0A154BMR9_ANASB</name>
<keyword evidence="12" id="KW-1185">Reference proteome</keyword>
<evidence type="ECO:0000256" key="4">
    <source>
        <dbReference type="ARBA" id="ARBA00023012"/>
    </source>
</evidence>
<dbReference type="PROSITE" id="PS00041">
    <property type="entry name" value="HTH_ARAC_FAMILY_1"/>
    <property type="match status" value="1"/>
</dbReference>
<dbReference type="EMBL" id="LSGP01000028">
    <property type="protein sequence ID" value="KYZ74808.1"/>
    <property type="molecule type" value="Genomic_DNA"/>
</dbReference>
<dbReference type="SUPFAM" id="SSF52172">
    <property type="entry name" value="CheY-like"/>
    <property type="match status" value="1"/>
</dbReference>
<comment type="caution">
    <text evidence="11">The sequence shown here is derived from an EMBL/GenBank/DDBJ whole genome shotgun (WGS) entry which is preliminary data.</text>
</comment>
<keyword evidence="7" id="KW-0804">Transcription</keyword>
<dbReference type="Gene3D" id="1.10.10.60">
    <property type="entry name" value="Homeodomain-like"/>
    <property type="match status" value="2"/>
</dbReference>
<feature type="modified residue" description="4-aspartylphosphate" evidence="8">
    <location>
        <position position="55"/>
    </location>
</feature>
<dbReference type="CDD" id="cd17536">
    <property type="entry name" value="REC_YesN-like"/>
    <property type="match status" value="1"/>
</dbReference>
<comment type="subcellular location">
    <subcellularLocation>
        <location evidence="1">Cytoplasm</location>
    </subcellularLocation>
</comment>
<keyword evidence="4" id="KW-0902">Two-component regulatory system</keyword>
<evidence type="ECO:0000256" key="5">
    <source>
        <dbReference type="ARBA" id="ARBA00023015"/>
    </source>
</evidence>
<evidence type="ECO:0008006" key="13">
    <source>
        <dbReference type="Google" id="ProtNLM"/>
    </source>
</evidence>
<evidence type="ECO:0000256" key="7">
    <source>
        <dbReference type="ARBA" id="ARBA00023163"/>
    </source>
</evidence>
<dbReference type="Gene3D" id="3.40.50.2300">
    <property type="match status" value="1"/>
</dbReference>
<evidence type="ECO:0000256" key="8">
    <source>
        <dbReference type="PROSITE-ProRule" id="PRU00169"/>
    </source>
</evidence>
<keyword evidence="2" id="KW-0963">Cytoplasm</keyword>
<protein>
    <recommendedName>
        <fullName evidence="13">Stage 0 sporulation protein A homolog</fullName>
    </recommendedName>
</protein>
<evidence type="ECO:0000313" key="11">
    <source>
        <dbReference type="EMBL" id="KYZ74808.1"/>
    </source>
</evidence>
<dbReference type="PROSITE" id="PS01124">
    <property type="entry name" value="HTH_ARAC_FAMILY_2"/>
    <property type="match status" value="1"/>
</dbReference>
<dbReference type="SMART" id="SM00342">
    <property type="entry name" value="HTH_ARAC"/>
    <property type="match status" value="1"/>
</dbReference>
<dbReference type="OrthoDB" id="324626at2"/>
<gene>
    <name evidence="11" type="ORF">AXX12_16425</name>
</gene>
<dbReference type="PROSITE" id="PS50110">
    <property type="entry name" value="RESPONSE_REGULATORY"/>
    <property type="match status" value="1"/>
</dbReference>
<dbReference type="InterPro" id="IPR018060">
    <property type="entry name" value="HTH_AraC"/>
</dbReference>
<dbReference type="InterPro" id="IPR009057">
    <property type="entry name" value="Homeodomain-like_sf"/>
</dbReference>
<dbReference type="GO" id="GO:0043565">
    <property type="term" value="F:sequence-specific DNA binding"/>
    <property type="evidence" value="ECO:0007669"/>
    <property type="project" value="InterPro"/>
</dbReference>
<dbReference type="Pfam" id="PF00072">
    <property type="entry name" value="Response_reg"/>
    <property type="match status" value="1"/>
</dbReference>
<dbReference type="GO" id="GO:0000160">
    <property type="term" value="P:phosphorelay signal transduction system"/>
    <property type="evidence" value="ECO:0007669"/>
    <property type="project" value="UniProtKB-KW"/>
</dbReference>
<evidence type="ECO:0000256" key="2">
    <source>
        <dbReference type="ARBA" id="ARBA00022490"/>
    </source>
</evidence>
<dbReference type="GO" id="GO:0003700">
    <property type="term" value="F:DNA-binding transcription factor activity"/>
    <property type="evidence" value="ECO:0007669"/>
    <property type="project" value="InterPro"/>
</dbReference>
<dbReference type="InterPro" id="IPR018062">
    <property type="entry name" value="HTH_AraC-typ_CS"/>
</dbReference>
<evidence type="ECO:0000256" key="3">
    <source>
        <dbReference type="ARBA" id="ARBA00022553"/>
    </source>
</evidence>
<proteinExistence type="predicted"/>
<evidence type="ECO:0000256" key="1">
    <source>
        <dbReference type="ARBA" id="ARBA00004496"/>
    </source>
</evidence>
<evidence type="ECO:0000259" key="9">
    <source>
        <dbReference type="PROSITE" id="PS01124"/>
    </source>
</evidence>
<evidence type="ECO:0000259" key="10">
    <source>
        <dbReference type="PROSITE" id="PS50110"/>
    </source>
</evidence>
<dbReference type="PANTHER" id="PTHR42713:SF3">
    <property type="entry name" value="TRANSCRIPTIONAL REGULATORY PROTEIN HPTR"/>
    <property type="match status" value="1"/>
</dbReference>
<dbReference type="SUPFAM" id="SSF46689">
    <property type="entry name" value="Homeodomain-like"/>
    <property type="match status" value="2"/>
</dbReference>
<reference evidence="11 12" key="1">
    <citation type="submission" date="2016-02" db="EMBL/GenBank/DDBJ databases">
        <title>Anaerosporomusa subterraneum gen. nov., sp. nov., a spore-forming obligate anaerobe isolated from saprolite.</title>
        <authorList>
            <person name="Choi J.K."/>
            <person name="Shah M."/>
            <person name="Yee N."/>
        </authorList>
    </citation>
    <scope>NUCLEOTIDE SEQUENCE [LARGE SCALE GENOMIC DNA]</scope>
    <source>
        <strain evidence="11 12">RU4</strain>
    </source>
</reference>
<dbReference type="GO" id="GO:0005737">
    <property type="term" value="C:cytoplasm"/>
    <property type="evidence" value="ECO:0007669"/>
    <property type="project" value="UniProtKB-SubCell"/>
</dbReference>
<dbReference type="InterPro" id="IPR051552">
    <property type="entry name" value="HptR"/>
</dbReference>